<dbReference type="AlphaFoldDB" id="A0A3N1HTV2"/>
<dbReference type="Gene3D" id="3.90.400.10">
    <property type="entry name" value="Oligo-1,6-glucosidase, Domain 2"/>
    <property type="match status" value="1"/>
</dbReference>
<dbReference type="PANTHER" id="PTHR10357:SF179">
    <property type="entry name" value="NEUTRAL AND BASIC AMINO ACID TRANSPORT PROTEIN RBAT"/>
    <property type="match status" value="1"/>
</dbReference>
<feature type="domain" description="Glycosyl hydrolase family 13 catalytic" evidence="3">
    <location>
        <begin position="43"/>
        <end position="454"/>
    </location>
</feature>
<dbReference type="GO" id="GO:0009313">
    <property type="term" value="P:oligosaccharide catabolic process"/>
    <property type="evidence" value="ECO:0007669"/>
    <property type="project" value="TreeGrafter"/>
</dbReference>
<evidence type="ECO:0000256" key="1">
    <source>
        <dbReference type="ARBA" id="ARBA00008061"/>
    </source>
</evidence>
<feature type="region of interest" description="Disordered" evidence="2">
    <location>
        <begin position="1"/>
        <end position="31"/>
    </location>
</feature>
<dbReference type="InterPro" id="IPR045857">
    <property type="entry name" value="O16G_dom_2"/>
</dbReference>
<keyword evidence="5" id="KW-1185">Reference proteome</keyword>
<dbReference type="InterPro" id="IPR006047">
    <property type="entry name" value="GH13_cat_dom"/>
</dbReference>
<comment type="caution">
    <text evidence="4">The sequence shown here is derived from an EMBL/GenBank/DDBJ whole genome shotgun (WGS) entry which is preliminary data.</text>
</comment>
<dbReference type="SUPFAM" id="SSF51445">
    <property type="entry name" value="(Trans)glycosidases"/>
    <property type="match status" value="1"/>
</dbReference>
<dbReference type="Pfam" id="PF00128">
    <property type="entry name" value="Alpha-amylase"/>
    <property type="match status" value="1"/>
</dbReference>
<feature type="region of interest" description="Disordered" evidence="2">
    <location>
        <begin position="373"/>
        <end position="397"/>
    </location>
</feature>
<evidence type="ECO:0000313" key="5">
    <source>
        <dbReference type="Proteomes" id="UP000276232"/>
    </source>
</evidence>
<dbReference type="PANTHER" id="PTHR10357">
    <property type="entry name" value="ALPHA-AMYLASE FAMILY MEMBER"/>
    <property type="match status" value="1"/>
</dbReference>
<feature type="compositionally biased region" description="Low complexity" evidence="2">
    <location>
        <begin position="1"/>
        <end position="13"/>
    </location>
</feature>
<gene>
    <name evidence="4" type="ORF">EDC03_0509</name>
</gene>
<dbReference type="EMBL" id="RJKN01000001">
    <property type="protein sequence ID" value="ROP45897.1"/>
    <property type="molecule type" value="Genomic_DNA"/>
</dbReference>
<organism evidence="4 5">
    <name type="scientific">Pseudokineococcus lusitanus</name>
    <dbReference type="NCBI Taxonomy" id="763993"/>
    <lineage>
        <taxon>Bacteria</taxon>
        <taxon>Bacillati</taxon>
        <taxon>Actinomycetota</taxon>
        <taxon>Actinomycetes</taxon>
        <taxon>Kineosporiales</taxon>
        <taxon>Kineosporiaceae</taxon>
        <taxon>Pseudokineococcus</taxon>
    </lineage>
</organism>
<evidence type="ECO:0000313" key="4">
    <source>
        <dbReference type="EMBL" id="ROP45897.1"/>
    </source>
</evidence>
<dbReference type="Gene3D" id="3.20.20.80">
    <property type="entry name" value="Glycosidases"/>
    <property type="match status" value="1"/>
</dbReference>
<dbReference type="InterPro" id="IPR017853">
    <property type="entry name" value="GH"/>
</dbReference>
<evidence type="ECO:0000259" key="3">
    <source>
        <dbReference type="SMART" id="SM00642"/>
    </source>
</evidence>
<accession>A0A3N1HTV2</accession>
<dbReference type="GO" id="GO:0004556">
    <property type="term" value="F:alpha-amylase activity"/>
    <property type="evidence" value="ECO:0007669"/>
    <property type="project" value="TreeGrafter"/>
</dbReference>
<proteinExistence type="inferred from homology"/>
<reference evidence="4 5" key="1">
    <citation type="journal article" date="2015" name="Stand. Genomic Sci.">
        <title>Genomic Encyclopedia of Bacterial and Archaeal Type Strains, Phase III: the genomes of soil and plant-associated and newly described type strains.</title>
        <authorList>
            <person name="Whitman W.B."/>
            <person name="Woyke T."/>
            <person name="Klenk H.P."/>
            <person name="Zhou Y."/>
            <person name="Lilburn T.G."/>
            <person name="Beck B.J."/>
            <person name="De Vos P."/>
            <person name="Vandamme P."/>
            <person name="Eisen J.A."/>
            <person name="Garrity G."/>
            <person name="Hugenholtz P."/>
            <person name="Kyrpides N.C."/>
        </authorList>
    </citation>
    <scope>NUCLEOTIDE SEQUENCE [LARGE SCALE GENOMIC DNA]</scope>
    <source>
        <strain evidence="4 5">CECT 7306</strain>
    </source>
</reference>
<name>A0A3N1HTV2_9ACTN</name>
<dbReference type="RefSeq" id="WP_123378571.1">
    <property type="nucleotide sequence ID" value="NZ_RJKN01000001.1"/>
</dbReference>
<dbReference type="InParanoid" id="A0A3N1HTV2"/>
<dbReference type="FunCoup" id="A0A3N1HTV2">
    <property type="interactions" value="39"/>
</dbReference>
<dbReference type="OrthoDB" id="3203135at2"/>
<dbReference type="SMART" id="SM00642">
    <property type="entry name" value="Aamy"/>
    <property type="match status" value="1"/>
</dbReference>
<dbReference type="Proteomes" id="UP000276232">
    <property type="component" value="Unassembled WGS sequence"/>
</dbReference>
<evidence type="ECO:0000256" key="2">
    <source>
        <dbReference type="SAM" id="MobiDB-lite"/>
    </source>
</evidence>
<dbReference type="CDD" id="cd11332">
    <property type="entry name" value="AmyAc_OligoGlu_TS"/>
    <property type="match status" value="1"/>
</dbReference>
<protein>
    <submittedName>
        <fullName evidence="4">Alpha-glucosidase</fullName>
    </submittedName>
</protein>
<sequence>MSSTPSPGPSTTTDADVPDLLAVPATSDPDARSPWWRSAVIYQVYPRSFADGDGDGIGDLPGITARLPHLVELGVDALWLSPFYTSPQHDAGYDVADYRDVDPRFGTLADADALVARAHELGLRVVVDLVPNHTSWDHAWFRAALASAPGSRERGRYLFRDGRGEHGELPPTSWRSVFGGPAWTRVTEPDGTPGQWYLHLFDVSQPDLDWSSSEVVEEFHDVLRFWLDRGVDGFRVDVAHGLVKADGLPEWDAALEMISGSLAGEGEARTPPPMWDQEGVHEIYRGWRKVLDDYDGDRMLVAEAWVQPLSRLARYVRADEMQQAFNFAYLVSPLRAQDLRDAVDATRAALDAVGAPATWVLSNHDVVRHATRLGLSTDGGNPDGLSTSDPQPDAATGLRRARAATLLMLALPGGAYLYQGEELGLPDVAVPDDARQDPTWERSEHAVNGRDGCRVPIPWEKDAPSFGFGPTDASWLPQPAVYGELALDQQRDVPGSTYEMYRAALRLRRELALGTADDLAWTDLDGAARVEDGVLAARTGAAVVVANLGEQDVVLPTGAEVLLVSGDLGADATDPGRRLLPPMTTAWLRGA</sequence>
<comment type="similarity">
    <text evidence="1">Belongs to the glycosyl hydrolase 13 family.</text>
</comment>